<evidence type="ECO:0000256" key="1">
    <source>
        <dbReference type="SAM" id="MobiDB-lite"/>
    </source>
</evidence>
<proteinExistence type="predicted"/>
<dbReference type="EMBL" id="LR134182">
    <property type="protein sequence ID" value="VEB45154.1"/>
    <property type="molecule type" value="Genomic_DNA"/>
</dbReference>
<accession>A0A3S4LNW6</accession>
<evidence type="ECO:0000313" key="2">
    <source>
        <dbReference type="EMBL" id="VEB45154.1"/>
    </source>
</evidence>
<feature type="region of interest" description="Disordered" evidence="1">
    <location>
        <begin position="42"/>
        <end position="61"/>
    </location>
</feature>
<organism evidence="2 3">
    <name type="scientific">Chromobacterium violaceum</name>
    <dbReference type="NCBI Taxonomy" id="536"/>
    <lineage>
        <taxon>Bacteria</taxon>
        <taxon>Pseudomonadati</taxon>
        <taxon>Pseudomonadota</taxon>
        <taxon>Betaproteobacteria</taxon>
        <taxon>Neisseriales</taxon>
        <taxon>Chromobacteriaceae</taxon>
        <taxon>Chromobacterium</taxon>
    </lineage>
</organism>
<gene>
    <name evidence="2" type="ORF">NCTC9695_05659</name>
</gene>
<sequence>MVGKPAATVITSSPGLIARSPSLGEVSAVKATRLADEPELTVSTCGRPMNSPSRLSKDALKRPVVNQASSAASTMFATSAAPTTLPDGGTAVWPGMNSAWARRASAY</sequence>
<protein>
    <submittedName>
        <fullName evidence="2">Uncharacterized protein</fullName>
    </submittedName>
</protein>
<evidence type="ECO:0000313" key="3">
    <source>
        <dbReference type="Proteomes" id="UP000275777"/>
    </source>
</evidence>
<dbReference type="AlphaFoldDB" id="A0A3S4LNW6"/>
<reference evidence="2 3" key="1">
    <citation type="submission" date="2018-12" db="EMBL/GenBank/DDBJ databases">
        <authorList>
            <consortium name="Pathogen Informatics"/>
        </authorList>
    </citation>
    <scope>NUCLEOTIDE SEQUENCE [LARGE SCALE GENOMIC DNA]</scope>
    <source>
        <strain evidence="2 3">NCTC9695</strain>
    </source>
</reference>
<dbReference type="Proteomes" id="UP000275777">
    <property type="component" value="Chromosome"/>
</dbReference>
<name>A0A3S4LNW6_CHRVL</name>